<keyword evidence="3" id="KW-0804">Transcription</keyword>
<dbReference type="Gene3D" id="3.40.50.2300">
    <property type="match status" value="2"/>
</dbReference>
<keyword evidence="6" id="KW-1185">Reference proteome</keyword>
<dbReference type="PANTHER" id="PTHR30146">
    <property type="entry name" value="LACI-RELATED TRANSCRIPTIONAL REPRESSOR"/>
    <property type="match status" value="1"/>
</dbReference>
<organism evidence="5 6">
    <name type="scientific">Flaviaesturariibacter flavus</name>
    <dbReference type="NCBI Taxonomy" id="2502780"/>
    <lineage>
        <taxon>Bacteria</taxon>
        <taxon>Pseudomonadati</taxon>
        <taxon>Bacteroidota</taxon>
        <taxon>Chitinophagia</taxon>
        <taxon>Chitinophagales</taxon>
        <taxon>Chitinophagaceae</taxon>
        <taxon>Flaviaestuariibacter</taxon>
    </lineage>
</organism>
<dbReference type="Pfam" id="PF00356">
    <property type="entry name" value="LacI"/>
    <property type="match status" value="1"/>
</dbReference>
<dbReference type="Proteomes" id="UP000295334">
    <property type="component" value="Unassembled WGS sequence"/>
</dbReference>
<dbReference type="PROSITE" id="PS50932">
    <property type="entry name" value="HTH_LACI_2"/>
    <property type="match status" value="1"/>
</dbReference>
<accession>A0A4V2NX16</accession>
<evidence type="ECO:0000256" key="3">
    <source>
        <dbReference type="ARBA" id="ARBA00023163"/>
    </source>
</evidence>
<dbReference type="InterPro" id="IPR028082">
    <property type="entry name" value="Peripla_BP_I"/>
</dbReference>
<feature type="domain" description="HTH lacI-type" evidence="4">
    <location>
        <begin position="4"/>
        <end position="58"/>
    </location>
</feature>
<dbReference type="CDD" id="cd01392">
    <property type="entry name" value="HTH_LacI"/>
    <property type="match status" value="1"/>
</dbReference>
<reference evidence="5 6" key="1">
    <citation type="submission" date="2019-03" db="EMBL/GenBank/DDBJ databases">
        <authorList>
            <person name="Kim M.K.M."/>
        </authorList>
    </citation>
    <scope>NUCLEOTIDE SEQUENCE [LARGE SCALE GENOMIC DNA]</scope>
    <source>
        <strain evidence="5 6">17J68-12</strain>
    </source>
</reference>
<dbReference type="CDD" id="cd06267">
    <property type="entry name" value="PBP1_LacI_sugar_binding-like"/>
    <property type="match status" value="1"/>
</dbReference>
<dbReference type="Pfam" id="PF13377">
    <property type="entry name" value="Peripla_BP_3"/>
    <property type="match status" value="1"/>
</dbReference>
<evidence type="ECO:0000313" key="6">
    <source>
        <dbReference type="Proteomes" id="UP000295334"/>
    </source>
</evidence>
<dbReference type="InterPro" id="IPR046335">
    <property type="entry name" value="LacI/GalR-like_sensor"/>
</dbReference>
<dbReference type="RefSeq" id="WP_131445406.1">
    <property type="nucleotide sequence ID" value="NZ_SJZI01000001.1"/>
</dbReference>
<dbReference type="GO" id="GO:0003700">
    <property type="term" value="F:DNA-binding transcription factor activity"/>
    <property type="evidence" value="ECO:0007669"/>
    <property type="project" value="TreeGrafter"/>
</dbReference>
<dbReference type="PANTHER" id="PTHR30146:SF109">
    <property type="entry name" value="HTH-TYPE TRANSCRIPTIONAL REGULATOR GALS"/>
    <property type="match status" value="1"/>
</dbReference>
<evidence type="ECO:0000256" key="1">
    <source>
        <dbReference type="ARBA" id="ARBA00023015"/>
    </source>
</evidence>
<proteinExistence type="predicted"/>
<dbReference type="SUPFAM" id="SSF53822">
    <property type="entry name" value="Periplasmic binding protein-like I"/>
    <property type="match status" value="1"/>
</dbReference>
<dbReference type="SMART" id="SM00354">
    <property type="entry name" value="HTH_LACI"/>
    <property type="match status" value="1"/>
</dbReference>
<gene>
    <name evidence="5" type="ORF">EPD60_00100</name>
</gene>
<protein>
    <submittedName>
        <fullName evidence="5">LacI family transcriptional regulator</fullName>
    </submittedName>
</protein>
<keyword evidence="2" id="KW-0238">DNA-binding</keyword>
<dbReference type="GO" id="GO:0000976">
    <property type="term" value="F:transcription cis-regulatory region binding"/>
    <property type="evidence" value="ECO:0007669"/>
    <property type="project" value="TreeGrafter"/>
</dbReference>
<evidence type="ECO:0000259" key="4">
    <source>
        <dbReference type="PROSITE" id="PS50932"/>
    </source>
</evidence>
<name>A0A4V2NX16_9BACT</name>
<dbReference type="OrthoDB" id="667031at2"/>
<keyword evidence="1" id="KW-0805">Transcription regulation</keyword>
<evidence type="ECO:0000256" key="2">
    <source>
        <dbReference type="ARBA" id="ARBA00023125"/>
    </source>
</evidence>
<dbReference type="Gene3D" id="1.10.260.40">
    <property type="entry name" value="lambda repressor-like DNA-binding domains"/>
    <property type="match status" value="1"/>
</dbReference>
<dbReference type="SUPFAM" id="SSF47413">
    <property type="entry name" value="lambda repressor-like DNA-binding domains"/>
    <property type="match status" value="1"/>
</dbReference>
<dbReference type="AlphaFoldDB" id="A0A4V2NX16"/>
<dbReference type="InterPro" id="IPR010982">
    <property type="entry name" value="Lambda_DNA-bd_dom_sf"/>
</dbReference>
<dbReference type="InterPro" id="IPR000843">
    <property type="entry name" value="HTH_LacI"/>
</dbReference>
<sequence>MDPINIRQLAERLNLSVSTVSKAFRNSSEINSATRERVLAMARELNYQPNPAAASLRTQRSKTLAVIIPAIDNTFFVQALKGIETVAREKGFHVLIYLSYDDHENEVLLTQSLQRGRIDGVLLSIADGGKDLGHLAELGAKGIPVVYFDRVYENEEYFQVTSDDHQSGFAATEHLIGLGCCRIAHLTSDRTLSIATRRRQGYLDALKKQGIEPDAALQLACSNDPEQSYQAIRALLEKEKPDAVFSSFEKLALLCYQACHDLSLAIPEAIKIISFSNLEIAPLLRPSLSTVRQAASEIGAAATSILIAQIEQKPLPASRQVTFAASLQIHASTVAPG</sequence>
<dbReference type="EMBL" id="SJZI01000001">
    <property type="protein sequence ID" value="TCJ19562.1"/>
    <property type="molecule type" value="Genomic_DNA"/>
</dbReference>
<evidence type="ECO:0000313" key="5">
    <source>
        <dbReference type="EMBL" id="TCJ19562.1"/>
    </source>
</evidence>
<comment type="caution">
    <text evidence="5">The sequence shown here is derived from an EMBL/GenBank/DDBJ whole genome shotgun (WGS) entry which is preliminary data.</text>
</comment>